<evidence type="ECO:0008006" key="3">
    <source>
        <dbReference type="Google" id="ProtNLM"/>
    </source>
</evidence>
<evidence type="ECO:0000313" key="2">
    <source>
        <dbReference type="Proteomes" id="UP001221757"/>
    </source>
</evidence>
<reference evidence="1" key="1">
    <citation type="submission" date="2023-03" db="EMBL/GenBank/DDBJ databases">
        <title>Massive genome expansion in bonnet fungi (Mycena s.s.) driven by repeated elements and novel gene families across ecological guilds.</title>
        <authorList>
            <consortium name="Lawrence Berkeley National Laboratory"/>
            <person name="Harder C.B."/>
            <person name="Miyauchi S."/>
            <person name="Viragh M."/>
            <person name="Kuo A."/>
            <person name="Thoen E."/>
            <person name="Andreopoulos B."/>
            <person name="Lu D."/>
            <person name="Skrede I."/>
            <person name="Drula E."/>
            <person name="Henrissat B."/>
            <person name="Morin E."/>
            <person name="Kohler A."/>
            <person name="Barry K."/>
            <person name="LaButti K."/>
            <person name="Morin E."/>
            <person name="Salamov A."/>
            <person name="Lipzen A."/>
            <person name="Mereny Z."/>
            <person name="Hegedus B."/>
            <person name="Baldrian P."/>
            <person name="Stursova M."/>
            <person name="Weitz H."/>
            <person name="Taylor A."/>
            <person name="Grigoriev I.V."/>
            <person name="Nagy L.G."/>
            <person name="Martin F."/>
            <person name="Kauserud H."/>
        </authorList>
    </citation>
    <scope>NUCLEOTIDE SEQUENCE</scope>
    <source>
        <strain evidence="1">CBHHK067</strain>
    </source>
</reference>
<evidence type="ECO:0000313" key="1">
    <source>
        <dbReference type="EMBL" id="KAJ7672764.1"/>
    </source>
</evidence>
<dbReference type="CDD" id="cd00413">
    <property type="entry name" value="Glyco_hydrolase_16"/>
    <property type="match status" value="1"/>
</dbReference>
<dbReference type="SUPFAM" id="SSF49899">
    <property type="entry name" value="Concanavalin A-like lectins/glucanases"/>
    <property type="match status" value="1"/>
</dbReference>
<accession>A0AAD7D0C8</accession>
<protein>
    <recommendedName>
        <fullName evidence="3">Concanavalin A-like lectin/glucanase</fullName>
    </recommendedName>
</protein>
<dbReference type="InterPro" id="IPR013320">
    <property type="entry name" value="ConA-like_dom_sf"/>
</dbReference>
<dbReference type="Proteomes" id="UP001221757">
    <property type="component" value="Unassembled WGS sequence"/>
</dbReference>
<dbReference type="AlphaFoldDB" id="A0AAD7D0C8"/>
<gene>
    <name evidence="1" type="ORF">B0H17DRAFT_1083902</name>
</gene>
<sequence length="185" mass="20202">MQTQVSSVPGVLTSMCLGFFTDITDTQVTYTFFFQWNRNDIEFLSSDSDYCQHVYYTNQPDQLPNGNVDTQAAKNVEIPGADFTTFGVHRIDWLPSSTIYSYAGSNHGASITSTTTVTKNVPTTASEFVLNVWSNGDPIFSKGPPIADAIATVQYVHLYFNSTSFSAASFNSACSRAGHIAQCSV</sequence>
<dbReference type="Gene3D" id="2.60.120.200">
    <property type="match status" value="1"/>
</dbReference>
<dbReference type="EMBL" id="JARKIE010000166">
    <property type="protein sequence ID" value="KAJ7672764.1"/>
    <property type="molecule type" value="Genomic_DNA"/>
</dbReference>
<comment type="caution">
    <text evidence="1">The sequence shown here is derived from an EMBL/GenBank/DDBJ whole genome shotgun (WGS) entry which is preliminary data.</text>
</comment>
<organism evidence="1 2">
    <name type="scientific">Mycena rosella</name>
    <name type="common">Pink bonnet</name>
    <name type="synonym">Agaricus rosellus</name>
    <dbReference type="NCBI Taxonomy" id="1033263"/>
    <lineage>
        <taxon>Eukaryota</taxon>
        <taxon>Fungi</taxon>
        <taxon>Dikarya</taxon>
        <taxon>Basidiomycota</taxon>
        <taxon>Agaricomycotina</taxon>
        <taxon>Agaricomycetes</taxon>
        <taxon>Agaricomycetidae</taxon>
        <taxon>Agaricales</taxon>
        <taxon>Marasmiineae</taxon>
        <taxon>Mycenaceae</taxon>
        <taxon>Mycena</taxon>
    </lineage>
</organism>
<keyword evidence="2" id="KW-1185">Reference proteome</keyword>
<dbReference type="PANTHER" id="PTHR38121">
    <property type="entry name" value="GH16 DOMAIN-CONTAINING PROTEIN"/>
    <property type="match status" value="1"/>
</dbReference>
<dbReference type="PANTHER" id="PTHR38121:SF2">
    <property type="entry name" value="ACYLTRANSFERASE 3 DOMAIN-CONTAINING PROTEIN"/>
    <property type="match status" value="1"/>
</dbReference>
<proteinExistence type="predicted"/>
<name>A0AAD7D0C8_MYCRO</name>